<organism evidence="2 3">
    <name type="scientific">Mucinivorans hirudinis</name>
    <dbReference type="NCBI Taxonomy" id="1433126"/>
    <lineage>
        <taxon>Bacteria</taxon>
        <taxon>Pseudomonadati</taxon>
        <taxon>Bacteroidota</taxon>
        <taxon>Bacteroidia</taxon>
        <taxon>Bacteroidales</taxon>
        <taxon>Rikenellaceae</taxon>
        <taxon>Mucinivorans</taxon>
    </lineage>
</organism>
<dbReference type="Proteomes" id="UP000027616">
    <property type="component" value="Chromosome I"/>
</dbReference>
<name>A0A060REF2_9BACT</name>
<keyword evidence="1" id="KW-0732">Signal</keyword>
<dbReference type="EMBL" id="HG934468">
    <property type="protein sequence ID" value="CDN33033.1"/>
    <property type="molecule type" value="Genomic_DNA"/>
</dbReference>
<evidence type="ECO:0008006" key="4">
    <source>
        <dbReference type="Google" id="ProtNLM"/>
    </source>
</evidence>
<protein>
    <recommendedName>
        <fullName evidence="4">Lipoprotein</fullName>
    </recommendedName>
</protein>
<accession>A0A060REF2</accession>
<dbReference type="InterPro" id="IPR033410">
    <property type="entry name" value="DUF5119"/>
</dbReference>
<proteinExistence type="predicted"/>
<evidence type="ECO:0000256" key="1">
    <source>
        <dbReference type="SAM" id="SignalP"/>
    </source>
</evidence>
<feature type="chain" id="PRO_5001590865" description="Lipoprotein" evidence="1">
    <location>
        <begin position="27"/>
        <end position="303"/>
    </location>
</feature>
<sequence length="303" mass="33813">MKTLLLNGLAFLAILTLMTACITESACDREKENYAVKFEVTDYQPDELHSFDSLTPRSISLSFYPKNNSEIVIKKFNSEKGTIPIEKGEYDILIYTSDFYDIDANFYRGIENIDFVESHTRNKVGEDGVITMVEPDPLFVAHIEKYVVGSSLDDIEVEFRPLVYTYRFCVEVKGLGYVKSARAQISGLYSSAYLKSGAHREDEIAQMVVNLTKSGVDRLCGEFRCFGSHQRSDVERTITLALVNAAGETKTVRLSNLTAKIKSLPKGGVIVIDEKIVIESGGTEGGFVPGVGDWDYDRRPLPI</sequence>
<dbReference type="eggNOG" id="ENOG502Z8A5">
    <property type="taxonomic scope" value="Bacteria"/>
</dbReference>
<evidence type="ECO:0000313" key="3">
    <source>
        <dbReference type="Proteomes" id="UP000027616"/>
    </source>
</evidence>
<feature type="signal peptide" evidence="1">
    <location>
        <begin position="1"/>
        <end position="26"/>
    </location>
</feature>
<evidence type="ECO:0000313" key="2">
    <source>
        <dbReference type="EMBL" id="CDN33033.1"/>
    </source>
</evidence>
<dbReference type="STRING" id="1433126.BN938_2968"/>
<gene>
    <name evidence="2" type="ORF">BN938_2968</name>
</gene>
<keyword evidence="3" id="KW-1185">Reference proteome</keyword>
<dbReference type="OrthoDB" id="1093280at2"/>
<dbReference type="PROSITE" id="PS51257">
    <property type="entry name" value="PROKAR_LIPOPROTEIN"/>
    <property type="match status" value="1"/>
</dbReference>
<dbReference type="Pfam" id="PF17145">
    <property type="entry name" value="DUF5119"/>
    <property type="match status" value="1"/>
</dbReference>
<dbReference type="KEGG" id="rbc:BN938_2968"/>
<dbReference type="HOGENOM" id="CLU_917707_0_0_10"/>
<reference evidence="2 3" key="1">
    <citation type="journal article" date="2015" name="Genome Announc.">
        <title>Complete Genome Sequence of the Novel Leech Symbiont Mucinivorans hirudinis M3T.</title>
        <authorList>
            <person name="Nelson M.C."/>
            <person name="Bomar L."/>
            <person name="Graf J."/>
        </authorList>
    </citation>
    <scope>NUCLEOTIDE SEQUENCE [LARGE SCALE GENOMIC DNA]</scope>
    <source>
        <strain evidence="3">M3</strain>
    </source>
</reference>
<dbReference type="AlphaFoldDB" id="A0A060REF2"/>